<dbReference type="HOGENOM" id="CLU_937208_0_0_1"/>
<evidence type="ECO:0000256" key="1">
    <source>
        <dbReference type="SAM" id="MobiDB-lite"/>
    </source>
</evidence>
<proteinExistence type="predicted"/>
<reference evidence="3" key="2">
    <citation type="submission" date="2015-01" db="EMBL/GenBank/DDBJ databases">
        <title>Evolutionary Origins and Diversification of the Mycorrhizal Mutualists.</title>
        <authorList>
            <consortium name="DOE Joint Genome Institute"/>
            <consortium name="Mycorrhizal Genomics Consortium"/>
            <person name="Kohler A."/>
            <person name="Kuo A."/>
            <person name="Nagy L.G."/>
            <person name="Floudas D."/>
            <person name="Copeland A."/>
            <person name="Barry K.W."/>
            <person name="Cichocki N."/>
            <person name="Veneault-Fourrey C."/>
            <person name="LaButti K."/>
            <person name="Lindquist E.A."/>
            <person name="Lipzen A."/>
            <person name="Lundell T."/>
            <person name="Morin E."/>
            <person name="Murat C."/>
            <person name="Riley R."/>
            <person name="Ohm R."/>
            <person name="Sun H."/>
            <person name="Tunlid A."/>
            <person name="Henrissat B."/>
            <person name="Grigoriev I.V."/>
            <person name="Hibbett D.S."/>
            <person name="Martin F."/>
        </authorList>
    </citation>
    <scope>NUCLEOTIDE SEQUENCE [LARGE SCALE GENOMIC DNA]</scope>
    <source>
        <strain evidence="3">Ve08.2h10</strain>
    </source>
</reference>
<protein>
    <submittedName>
        <fullName evidence="2">Uncharacterized protein</fullName>
    </submittedName>
</protein>
<dbReference type="InParanoid" id="A0A0D0D890"/>
<dbReference type="EMBL" id="KN825207">
    <property type="protein sequence ID" value="KIK93182.1"/>
    <property type="molecule type" value="Genomic_DNA"/>
</dbReference>
<feature type="compositionally biased region" description="Low complexity" evidence="1">
    <location>
        <begin position="248"/>
        <end position="261"/>
    </location>
</feature>
<gene>
    <name evidence="2" type="ORF">PAXRUDRAFT_145638</name>
</gene>
<dbReference type="Proteomes" id="UP000054538">
    <property type="component" value="Unassembled WGS sequence"/>
</dbReference>
<dbReference type="AlphaFoldDB" id="A0A0D0D890"/>
<accession>A0A0D0D890</accession>
<sequence>MVPEKSLVNGCAKTLLEKQWTIKSDHIKLSNINCTDFIKAWLKVHDLNEQFSPGVHSGPEFRMWWTGSSGGKAGATTVANNHDFGVAKASVLKKKKVSCIVNVEFDVDMMDGYCIQKRVICTEMFQLCAPLTHKKFKSGPHVDLFTESVQLHGSIIMQLKKQWVCKKHTGEHGEPGYCFFNASDAMKHEPPNIIEFNGLHDGRLDGQVKPCGCSGPHSRTPLSTSPDATSLLLTAIIPLLTNHLVPKTSSSTALPTTPTKPGQSSHHESPPLSPVLLAGIEIRTCFEDFFRVEGVNL</sequence>
<evidence type="ECO:0000313" key="3">
    <source>
        <dbReference type="Proteomes" id="UP000054538"/>
    </source>
</evidence>
<feature type="region of interest" description="Disordered" evidence="1">
    <location>
        <begin position="248"/>
        <end position="272"/>
    </location>
</feature>
<dbReference type="OrthoDB" id="3261928at2759"/>
<reference evidence="2 3" key="1">
    <citation type="submission" date="2014-04" db="EMBL/GenBank/DDBJ databases">
        <authorList>
            <consortium name="DOE Joint Genome Institute"/>
            <person name="Kuo A."/>
            <person name="Kohler A."/>
            <person name="Jargeat P."/>
            <person name="Nagy L.G."/>
            <person name="Floudas D."/>
            <person name="Copeland A."/>
            <person name="Barry K.W."/>
            <person name="Cichocki N."/>
            <person name="Veneault-Fourrey C."/>
            <person name="LaButti K."/>
            <person name="Lindquist E.A."/>
            <person name="Lipzen A."/>
            <person name="Lundell T."/>
            <person name="Morin E."/>
            <person name="Murat C."/>
            <person name="Sun H."/>
            <person name="Tunlid A."/>
            <person name="Henrissat B."/>
            <person name="Grigoriev I.V."/>
            <person name="Hibbett D.S."/>
            <person name="Martin F."/>
            <person name="Nordberg H.P."/>
            <person name="Cantor M.N."/>
            <person name="Hua S.X."/>
        </authorList>
    </citation>
    <scope>NUCLEOTIDE SEQUENCE [LARGE SCALE GENOMIC DNA]</scope>
    <source>
        <strain evidence="2 3">Ve08.2h10</strain>
    </source>
</reference>
<organism evidence="2 3">
    <name type="scientific">Paxillus rubicundulus Ve08.2h10</name>
    <dbReference type="NCBI Taxonomy" id="930991"/>
    <lineage>
        <taxon>Eukaryota</taxon>
        <taxon>Fungi</taxon>
        <taxon>Dikarya</taxon>
        <taxon>Basidiomycota</taxon>
        <taxon>Agaricomycotina</taxon>
        <taxon>Agaricomycetes</taxon>
        <taxon>Agaricomycetidae</taxon>
        <taxon>Boletales</taxon>
        <taxon>Paxilineae</taxon>
        <taxon>Paxillaceae</taxon>
        <taxon>Paxillus</taxon>
    </lineage>
</organism>
<evidence type="ECO:0000313" key="2">
    <source>
        <dbReference type="EMBL" id="KIK93182.1"/>
    </source>
</evidence>
<name>A0A0D0D890_9AGAM</name>
<keyword evidence="3" id="KW-1185">Reference proteome</keyword>